<feature type="transmembrane region" description="Helical" evidence="1">
    <location>
        <begin position="47"/>
        <end position="66"/>
    </location>
</feature>
<protein>
    <submittedName>
        <fullName evidence="2">Uncharacterized protein</fullName>
    </submittedName>
</protein>
<dbReference type="EMBL" id="CP162601">
    <property type="protein sequence ID" value="XDK24843.1"/>
    <property type="molecule type" value="Genomic_DNA"/>
</dbReference>
<dbReference type="KEGG" id="vih:AB0763_11835"/>
<dbReference type="AlphaFoldDB" id="A0AB39HET3"/>
<evidence type="ECO:0000256" key="1">
    <source>
        <dbReference type="SAM" id="Phobius"/>
    </source>
</evidence>
<gene>
    <name evidence="2" type="ORF">AB0763_11835</name>
</gene>
<keyword evidence="1" id="KW-1133">Transmembrane helix</keyword>
<name>A0AB39HET3_9VIBR</name>
<keyword evidence="1" id="KW-0812">Transmembrane</keyword>
<reference evidence="2" key="1">
    <citation type="submission" date="2024-07" db="EMBL/GenBank/DDBJ databases">
        <title>Genome Analysis of a Potential Novel Vibrio Species Secreting pH- and Thermo-stable Alginate Lyase and its Application in Producing Alginate Oligosaccharides.</title>
        <authorList>
            <person name="Huang H."/>
            <person name="Bao K."/>
        </authorList>
    </citation>
    <scope>NUCLEOTIDE SEQUENCE</scope>
    <source>
        <strain evidence="2">HB236076</strain>
    </source>
</reference>
<sequence>MASKNKQEITEQYWPLDSKEQLHWDEHIEAFLNAEVSMRRFHASLTVSRCILVMGLGMLVFTFAIPQLMPDWLFVFALLLSGGSFFLTLLLMPFARESRRHRHQVARFFYQNDLVIEFYPDEIWLRHRPSSQIIFKTDGPLHAYPFQ</sequence>
<feature type="transmembrane region" description="Helical" evidence="1">
    <location>
        <begin position="72"/>
        <end position="92"/>
    </location>
</feature>
<keyword evidence="1" id="KW-0472">Membrane</keyword>
<accession>A0AB39HET3</accession>
<organism evidence="2">
    <name type="scientific">Vibrio sp. HB236076</name>
    <dbReference type="NCBI Taxonomy" id="3232307"/>
    <lineage>
        <taxon>Bacteria</taxon>
        <taxon>Pseudomonadati</taxon>
        <taxon>Pseudomonadota</taxon>
        <taxon>Gammaproteobacteria</taxon>
        <taxon>Vibrionales</taxon>
        <taxon>Vibrionaceae</taxon>
        <taxon>Vibrio</taxon>
    </lineage>
</organism>
<dbReference type="RefSeq" id="WP_306101974.1">
    <property type="nucleotide sequence ID" value="NZ_CP162601.1"/>
</dbReference>
<evidence type="ECO:0000313" key="2">
    <source>
        <dbReference type="EMBL" id="XDK24843.1"/>
    </source>
</evidence>
<proteinExistence type="predicted"/>